<protein>
    <recommendedName>
        <fullName evidence="3">MPN domain-containing protein</fullName>
    </recommendedName>
</protein>
<evidence type="ECO:0008006" key="3">
    <source>
        <dbReference type="Google" id="ProtNLM"/>
    </source>
</evidence>
<proteinExistence type="predicted"/>
<dbReference type="OMA" id="INQNTHV"/>
<comment type="caution">
    <text evidence="1">The sequence shown here is derived from an EMBL/GenBank/DDBJ whole genome shotgun (WGS) entry which is preliminary data.</text>
</comment>
<dbReference type="Proteomes" id="UP000688137">
    <property type="component" value="Unassembled WGS sequence"/>
</dbReference>
<dbReference type="Pfam" id="PF03665">
    <property type="entry name" value="UPF0172"/>
    <property type="match status" value="1"/>
</dbReference>
<dbReference type="AlphaFoldDB" id="A0A8S1LHM9"/>
<sequence>MDQQLEQVSVDIQKIVYKKAMLHACKYSTEDVIGILIGQINDKHVNILDAYPLFHSRVSLNTLEISLDIISSELQSDRKIIGVYEARANTRGIMSEIVQEMLNTINQKQAILMRISQIEVDDNLVLNAKIVSLNENVKYVINSSSTLEWKIIQDCLKAGLHWKIIDFDAHFENVQLNFRNQYLE</sequence>
<organism evidence="1 2">
    <name type="scientific">Paramecium primaurelia</name>
    <dbReference type="NCBI Taxonomy" id="5886"/>
    <lineage>
        <taxon>Eukaryota</taxon>
        <taxon>Sar</taxon>
        <taxon>Alveolata</taxon>
        <taxon>Ciliophora</taxon>
        <taxon>Intramacronucleata</taxon>
        <taxon>Oligohymenophorea</taxon>
        <taxon>Peniculida</taxon>
        <taxon>Parameciidae</taxon>
        <taxon>Paramecium</taxon>
    </lineage>
</organism>
<dbReference type="CDD" id="cd08060">
    <property type="entry name" value="MPN_UPF0172"/>
    <property type="match status" value="1"/>
</dbReference>
<accession>A0A8S1LHM9</accession>
<dbReference type="GO" id="GO:0072546">
    <property type="term" value="C:EMC complex"/>
    <property type="evidence" value="ECO:0007669"/>
    <property type="project" value="InterPro"/>
</dbReference>
<dbReference type="PANTHER" id="PTHR12941:SF10">
    <property type="entry name" value="ER MEMBRANE PROTEIN COMPLEX SUBUNIT 8_9 HOMOLOG"/>
    <property type="match status" value="1"/>
</dbReference>
<reference evidence="1" key="1">
    <citation type="submission" date="2021-01" db="EMBL/GenBank/DDBJ databases">
        <authorList>
            <consortium name="Genoscope - CEA"/>
            <person name="William W."/>
        </authorList>
    </citation>
    <scope>NUCLEOTIDE SEQUENCE</scope>
</reference>
<dbReference type="InterPro" id="IPR005366">
    <property type="entry name" value="EMC8/9"/>
</dbReference>
<dbReference type="EMBL" id="CAJJDM010000036">
    <property type="protein sequence ID" value="CAD8065023.1"/>
    <property type="molecule type" value="Genomic_DNA"/>
</dbReference>
<keyword evidence="2" id="KW-1185">Reference proteome</keyword>
<name>A0A8S1LHM9_PARPR</name>
<evidence type="ECO:0000313" key="2">
    <source>
        <dbReference type="Proteomes" id="UP000688137"/>
    </source>
</evidence>
<gene>
    <name evidence="1" type="ORF">PPRIM_AZ9-3.1.T0370057</name>
</gene>
<evidence type="ECO:0000313" key="1">
    <source>
        <dbReference type="EMBL" id="CAD8065023.1"/>
    </source>
</evidence>
<dbReference type="PANTHER" id="PTHR12941">
    <property type="entry name" value="ER MEMBRANE PROTEIN COMPLEX"/>
    <property type="match status" value="1"/>
</dbReference>